<accession>A0A8J8C784</accession>
<reference evidence="2" key="1">
    <citation type="submission" date="2021-06" db="EMBL/GenBank/DDBJ databases">
        <title>Halomicroarcula sp. F24A a new haloarchaeum isolated from saline soil.</title>
        <authorList>
            <person name="Duran-Viseras A."/>
            <person name="Sanchez-Porro C."/>
            <person name="Ventosa A."/>
        </authorList>
    </citation>
    <scope>NUCLEOTIDE SEQUENCE</scope>
    <source>
        <strain evidence="2">F24A</strain>
    </source>
</reference>
<evidence type="ECO:0000313" key="2">
    <source>
        <dbReference type="EMBL" id="MBX0303071.1"/>
    </source>
</evidence>
<comment type="caution">
    <text evidence="2">The sequence shown here is derived from an EMBL/GenBank/DDBJ whole genome shotgun (WGS) entry which is preliminary data.</text>
</comment>
<organism evidence="2 3">
    <name type="scientific">Haloarcula salinisoli</name>
    <dbReference type="NCBI Taxonomy" id="2487746"/>
    <lineage>
        <taxon>Archaea</taxon>
        <taxon>Methanobacteriati</taxon>
        <taxon>Methanobacteriota</taxon>
        <taxon>Stenosarchaea group</taxon>
        <taxon>Halobacteria</taxon>
        <taxon>Halobacteriales</taxon>
        <taxon>Haloarculaceae</taxon>
        <taxon>Haloarcula</taxon>
    </lineage>
</organism>
<name>A0A8J8C784_9EURY</name>
<dbReference type="Gene3D" id="2.160.20.10">
    <property type="entry name" value="Single-stranded right-handed beta-helix, Pectin lyase-like"/>
    <property type="match status" value="1"/>
</dbReference>
<evidence type="ECO:0000313" key="3">
    <source>
        <dbReference type="Proteomes" id="UP000783863"/>
    </source>
</evidence>
<dbReference type="InterPro" id="IPR011050">
    <property type="entry name" value="Pectin_lyase_fold/virulence"/>
</dbReference>
<feature type="region of interest" description="Disordered" evidence="1">
    <location>
        <begin position="475"/>
        <end position="501"/>
    </location>
</feature>
<protein>
    <recommendedName>
        <fullName evidence="4">Right handed beta helix region</fullName>
    </recommendedName>
</protein>
<dbReference type="SUPFAM" id="SSF51126">
    <property type="entry name" value="Pectin lyase-like"/>
    <property type="match status" value="1"/>
</dbReference>
<dbReference type="EMBL" id="RKLQ01000001">
    <property type="protein sequence ID" value="MBX0303071.1"/>
    <property type="molecule type" value="Genomic_DNA"/>
</dbReference>
<feature type="region of interest" description="Disordered" evidence="1">
    <location>
        <begin position="364"/>
        <end position="384"/>
    </location>
</feature>
<dbReference type="AlphaFoldDB" id="A0A8J8C784"/>
<evidence type="ECO:0008006" key="4">
    <source>
        <dbReference type="Google" id="ProtNLM"/>
    </source>
</evidence>
<keyword evidence="3" id="KW-1185">Reference proteome</keyword>
<dbReference type="InterPro" id="IPR006311">
    <property type="entry name" value="TAT_signal"/>
</dbReference>
<dbReference type="Proteomes" id="UP000783863">
    <property type="component" value="Unassembled WGS sequence"/>
</dbReference>
<gene>
    <name evidence="2" type="ORF">EGD98_05215</name>
</gene>
<dbReference type="RefSeq" id="WP_220587291.1">
    <property type="nucleotide sequence ID" value="NZ_RKLQ01000001.1"/>
</dbReference>
<dbReference type="InterPro" id="IPR012334">
    <property type="entry name" value="Pectin_lyas_fold"/>
</dbReference>
<evidence type="ECO:0000256" key="1">
    <source>
        <dbReference type="SAM" id="MobiDB-lite"/>
    </source>
</evidence>
<proteinExistence type="predicted"/>
<sequence length="582" mass="61414">MAGNPKDETNGKAQSTSRRTFMRLVGVGAAATAVGTASTGGAVGAEDTVDLGAEGLRNGDLIDPYLEEYFTDGNEVQIPAGEYDYTGDGLGGDKADCALVGSADGVTFNRPEDPEVEVRPTIMATDGTVRIENITIRGKRGEAQSRWRVGAEEGATMEVVNVNVPDGTIDGSDSTGLYAGTDHAGTLHCKACYFEQMGNVAMYVSDAYTGGDGQVVVEDCVFRNINSSMLRFAPTDSVVRGCYFEGTEEPPSDHTGGTTLRGIKVDDAGTGALIEDCDFYFTRGSNPIRLHYRGEDGSGTIRNVRIYNDGDSDAIQQDWDTEGSWAGEAIHLTGSGNLDVPEHFETVTGDGAEAPNTDYSVWTPVDGESSGGSETDAAPVDGSAPQASDLVIRASPDNPDTNCDVTFTATEEIQFGDEAEPGTDRITENDDGSYTATSVEMNPDAVDSYLVSGTITAFTVTEGYEVSVTRDGESVTLDDLVDDQDRGNGEDTGPASLPNRIEIDGTGDAEESAYYDFAVTGNLTLDEGRTVVGSGETLWLTGDISDGKVSGHVRNGVDAFFYSGTLKRIEIDGDADVNVFHG</sequence>
<dbReference type="PROSITE" id="PS51318">
    <property type="entry name" value="TAT"/>
    <property type="match status" value="1"/>
</dbReference>